<dbReference type="SMART" id="SM00869">
    <property type="entry name" value="Autotransporter"/>
    <property type="match status" value="1"/>
</dbReference>
<dbReference type="OrthoDB" id="6053567at2"/>
<sequence>MKIAVRRSPTQFAPCLLATALSLCMAAPAVAGNLGGGASHTVVAGDAKEDWQVYGASTLNLAAGATAGLVSIREQSTLNATDAQLSGSAPFELISIVNSNASFLRSSIHNDAGYGLALGTNLSSPSAPHSTVTLDASTVEGLQAAALVNGNGQLAVSGSTLIGKADPSLPNDPNNGVGLWVEAGGAVIQSSSSVRGDLHGAYLVSTQMAGFTAQPSTLVLDGSRLEGTTGSAIYVGPSFRSDTDVDITLRNGAELVAGNGVLIDIQSNTSTPALKVHADVDASNSQLRGDLRAGAGATGSLALRDNASLVGGITGAIDVALSQGGQWQLNKNSDVASLSVGNGGVVALGDGSAFHTLNVAGNFSGADGTIIFNTVLAGDDAATDKLIIGGDTSGTANVRVNNVGGAGAQTDKGIELISVGGASNGQFNLAGRAVGGQYEYFLHKGTGADGNWYLRSQLPTQPDPCVVDPSLPECNPVDPEPVLRPEPGAYLANLQAAQTMFRLGYHDRHAGQNAGRAWARVDGSRNGFDAISRQLDIRGNSQALTVGADLWRHDSGSSVGVMLSSGNASSTSTNALTGYYARGKVKGEALGIYGTWRGGNGADPYAGFYVDGSVQRAQFRNRVEGIGLDTERYDSRAWQGAVETGYAFRVGGASNSGIYLEPQLQVGYSRWDSNRHTEANGTVVSTENANGLFGRAGLRLSGVTRWGNGAAEVQPYLAANWLHTRAESQIRMDDEIADARIPRSRGEFSGGASVKFSNGIAAWGGLSLQKASGYHQTNAQVGVTYSW</sequence>
<gene>
    <name evidence="3" type="ORF">A9K58_05885</name>
</gene>
<feature type="signal peptide" evidence="1">
    <location>
        <begin position="1"/>
        <end position="31"/>
    </location>
</feature>
<protein>
    <submittedName>
        <fullName evidence="3">Autotransporter outer membrane beta-barrel domain-containing protein</fullName>
    </submittedName>
</protein>
<dbReference type="InterPro" id="IPR005546">
    <property type="entry name" value="Autotransporte_beta"/>
</dbReference>
<dbReference type="Gene3D" id="2.40.128.130">
    <property type="entry name" value="Autotransporter beta-domain"/>
    <property type="match status" value="1"/>
</dbReference>
<dbReference type="Pfam" id="PF03797">
    <property type="entry name" value="Autotransporter"/>
    <property type="match status" value="1"/>
</dbReference>
<comment type="caution">
    <text evidence="3">The sequence shown here is derived from an EMBL/GenBank/DDBJ whole genome shotgun (WGS) entry which is preliminary data.</text>
</comment>
<reference evidence="3 4" key="1">
    <citation type="submission" date="2016-05" db="EMBL/GenBank/DDBJ databases">
        <title>Draft Genome Sequences of Stenotrophomonas maltophilia Strains Sm32COP, Sm41DVV, Sm46PAILV, SmF3, SmF22, SmSOFb1 and SmCVFa1, Isolated from Different Manures, in France.</title>
        <authorList>
            <person name="Nazaret S."/>
            <person name="Bodilis J."/>
        </authorList>
    </citation>
    <scope>NUCLEOTIDE SEQUENCE [LARGE SCALE GENOMIC DNA]</scope>
    <source>
        <strain evidence="3 4">Sm46PAILV</strain>
    </source>
</reference>
<dbReference type="CDD" id="cd01344">
    <property type="entry name" value="PL2_Passenger_AT"/>
    <property type="match status" value="1"/>
</dbReference>
<dbReference type="PANTHER" id="PTHR12338">
    <property type="entry name" value="AUTOTRANSPORTER"/>
    <property type="match status" value="1"/>
</dbReference>
<accession>A0A1A6Y0I5</accession>
<dbReference type="InterPro" id="IPR036709">
    <property type="entry name" value="Autotransporte_beta_dom_sf"/>
</dbReference>
<dbReference type="PANTHER" id="PTHR12338:SF5">
    <property type="entry name" value="ANTIGEN 43-RELATED"/>
    <property type="match status" value="1"/>
</dbReference>
<evidence type="ECO:0000256" key="1">
    <source>
        <dbReference type="SAM" id="SignalP"/>
    </source>
</evidence>
<name>A0A1A6Y0I5_STEMA</name>
<feature type="chain" id="PRO_5008353905" evidence="1">
    <location>
        <begin position="32"/>
        <end position="787"/>
    </location>
</feature>
<dbReference type="Proteomes" id="UP000092256">
    <property type="component" value="Unassembled WGS sequence"/>
</dbReference>
<dbReference type="GO" id="GO:0019867">
    <property type="term" value="C:outer membrane"/>
    <property type="evidence" value="ECO:0007669"/>
    <property type="project" value="InterPro"/>
</dbReference>
<evidence type="ECO:0000313" key="3">
    <source>
        <dbReference type="EMBL" id="OBU68349.1"/>
    </source>
</evidence>
<keyword evidence="1" id="KW-0732">Signal</keyword>
<dbReference type="Pfam" id="PF18883">
    <property type="entry name" value="AC_1"/>
    <property type="match status" value="1"/>
</dbReference>
<dbReference type="InterPro" id="IPR011050">
    <property type="entry name" value="Pectin_lyase_fold/virulence"/>
</dbReference>
<dbReference type="NCBIfam" id="TIGR01414">
    <property type="entry name" value="autotrans_barl"/>
    <property type="match status" value="1"/>
</dbReference>
<dbReference type="InterPro" id="IPR050909">
    <property type="entry name" value="Bact_Autotransporter_VF"/>
</dbReference>
<dbReference type="EMBL" id="LYVJ01000004">
    <property type="protein sequence ID" value="OBU68349.1"/>
    <property type="molecule type" value="Genomic_DNA"/>
</dbReference>
<dbReference type="InterPro" id="IPR006315">
    <property type="entry name" value="OM_autotransptr_brl_dom"/>
</dbReference>
<feature type="domain" description="Autotransporter" evidence="2">
    <location>
        <begin position="510"/>
        <end position="787"/>
    </location>
</feature>
<dbReference type="InterPro" id="IPR012332">
    <property type="entry name" value="Autotransporter_pectin_lyase_C"/>
</dbReference>
<dbReference type="PROSITE" id="PS51208">
    <property type="entry name" value="AUTOTRANSPORTER"/>
    <property type="match status" value="1"/>
</dbReference>
<proteinExistence type="predicted"/>
<dbReference type="SUPFAM" id="SSF103515">
    <property type="entry name" value="Autotransporter"/>
    <property type="match status" value="1"/>
</dbReference>
<dbReference type="InterPro" id="IPR043990">
    <property type="entry name" value="AC_1"/>
</dbReference>
<dbReference type="AlphaFoldDB" id="A0A1A6Y0I5"/>
<dbReference type="RefSeq" id="WP_065198470.1">
    <property type="nucleotide sequence ID" value="NZ_LYVJ01000004.1"/>
</dbReference>
<dbReference type="SUPFAM" id="SSF51126">
    <property type="entry name" value="Pectin lyase-like"/>
    <property type="match status" value="1"/>
</dbReference>
<evidence type="ECO:0000259" key="2">
    <source>
        <dbReference type="PROSITE" id="PS51208"/>
    </source>
</evidence>
<organism evidence="3 4">
    <name type="scientific">Stenotrophomonas maltophilia</name>
    <name type="common">Pseudomonas maltophilia</name>
    <name type="synonym">Xanthomonas maltophilia</name>
    <dbReference type="NCBI Taxonomy" id="40324"/>
    <lineage>
        <taxon>Bacteria</taxon>
        <taxon>Pseudomonadati</taxon>
        <taxon>Pseudomonadota</taxon>
        <taxon>Gammaproteobacteria</taxon>
        <taxon>Lysobacterales</taxon>
        <taxon>Lysobacteraceae</taxon>
        <taxon>Stenotrophomonas</taxon>
        <taxon>Stenotrophomonas maltophilia group</taxon>
    </lineage>
</organism>
<evidence type="ECO:0000313" key="4">
    <source>
        <dbReference type="Proteomes" id="UP000092256"/>
    </source>
</evidence>
<dbReference type="Gene3D" id="2.160.20.20">
    <property type="match status" value="1"/>
</dbReference>